<evidence type="ECO:0000256" key="2">
    <source>
        <dbReference type="PIRNR" id="PIRNR016661"/>
    </source>
</evidence>
<dbReference type="Proteomes" id="UP000823893">
    <property type="component" value="Unassembled WGS sequence"/>
</dbReference>
<organism evidence="4 5">
    <name type="scientific">Candidatus Blautia merdigallinarum</name>
    <dbReference type="NCBI Taxonomy" id="2838495"/>
    <lineage>
        <taxon>Bacteria</taxon>
        <taxon>Bacillati</taxon>
        <taxon>Bacillota</taxon>
        <taxon>Clostridia</taxon>
        <taxon>Lachnospirales</taxon>
        <taxon>Lachnospiraceae</taxon>
        <taxon>Blautia</taxon>
    </lineage>
</organism>
<dbReference type="GO" id="GO:0015225">
    <property type="term" value="F:biotin transmembrane transporter activity"/>
    <property type="evidence" value="ECO:0007669"/>
    <property type="project" value="UniProtKB-UniRule"/>
</dbReference>
<keyword evidence="2" id="KW-1003">Cell membrane</keyword>
<dbReference type="InterPro" id="IPR003784">
    <property type="entry name" value="BioY"/>
</dbReference>
<dbReference type="PANTHER" id="PTHR34295:SF1">
    <property type="entry name" value="BIOTIN TRANSPORTER BIOY"/>
    <property type="match status" value="1"/>
</dbReference>
<keyword evidence="2" id="KW-0813">Transport</keyword>
<dbReference type="GO" id="GO:0005886">
    <property type="term" value="C:plasma membrane"/>
    <property type="evidence" value="ECO:0007669"/>
    <property type="project" value="UniProtKB-SubCell"/>
</dbReference>
<reference evidence="4" key="1">
    <citation type="journal article" date="2021" name="PeerJ">
        <title>Extensive microbial diversity within the chicken gut microbiome revealed by metagenomics and culture.</title>
        <authorList>
            <person name="Gilroy R."/>
            <person name="Ravi A."/>
            <person name="Getino M."/>
            <person name="Pursley I."/>
            <person name="Horton D.L."/>
            <person name="Alikhan N.F."/>
            <person name="Baker D."/>
            <person name="Gharbi K."/>
            <person name="Hall N."/>
            <person name="Watson M."/>
            <person name="Adriaenssens E.M."/>
            <person name="Foster-Nyarko E."/>
            <person name="Jarju S."/>
            <person name="Secka A."/>
            <person name="Antonio M."/>
            <person name="Oren A."/>
            <person name="Chaudhuri R.R."/>
            <person name="La Ragione R."/>
            <person name="Hildebrand F."/>
            <person name="Pallen M.J."/>
        </authorList>
    </citation>
    <scope>NUCLEOTIDE SEQUENCE</scope>
    <source>
        <strain evidence="4">ChiSxjej6B18-287</strain>
    </source>
</reference>
<reference evidence="4" key="2">
    <citation type="submission" date="2021-04" db="EMBL/GenBank/DDBJ databases">
        <authorList>
            <person name="Gilroy R."/>
        </authorList>
    </citation>
    <scope>NUCLEOTIDE SEQUENCE</scope>
    <source>
        <strain evidence="4">ChiSxjej6B18-287</strain>
    </source>
</reference>
<comment type="similarity">
    <text evidence="1 2">Belongs to the BioY family.</text>
</comment>
<sequence>MAEMARQKTKTYDLVYISIFVVLIAICSWISIPLTVPVTLQTFGVFMAVGLLGGKRGTLAVLVYILMGTLGIPVFSGFTGGIGIIAGTTGGYIVGFLFSALLMWGMEKIFGRSTAVLALSMVLGLVLCYAVGTLWFMAVYGASSGAIGILTVLGWCVFPFIIPDVAKIVLALILTRRLSGVIQR</sequence>
<proteinExistence type="inferred from homology"/>
<feature type="transmembrane region" description="Helical" evidence="3">
    <location>
        <begin position="146"/>
        <end position="174"/>
    </location>
</feature>
<evidence type="ECO:0000256" key="1">
    <source>
        <dbReference type="ARBA" id="ARBA00010692"/>
    </source>
</evidence>
<dbReference type="PIRSF" id="PIRSF016661">
    <property type="entry name" value="BioY"/>
    <property type="match status" value="1"/>
</dbReference>
<evidence type="ECO:0000256" key="3">
    <source>
        <dbReference type="SAM" id="Phobius"/>
    </source>
</evidence>
<feature type="transmembrane region" description="Helical" evidence="3">
    <location>
        <begin position="116"/>
        <end position="140"/>
    </location>
</feature>
<keyword evidence="3" id="KW-1133">Transmembrane helix</keyword>
<keyword evidence="2 3" id="KW-0472">Membrane</keyword>
<dbReference type="Pfam" id="PF02632">
    <property type="entry name" value="BioY"/>
    <property type="match status" value="1"/>
</dbReference>
<feature type="transmembrane region" description="Helical" evidence="3">
    <location>
        <begin position="38"/>
        <end position="54"/>
    </location>
</feature>
<accession>A0A9D2N5X9</accession>
<gene>
    <name evidence="4" type="ORF">H9935_12140</name>
</gene>
<evidence type="ECO:0000313" key="5">
    <source>
        <dbReference type="Proteomes" id="UP000823893"/>
    </source>
</evidence>
<dbReference type="Gene3D" id="1.10.1760.20">
    <property type="match status" value="1"/>
</dbReference>
<dbReference type="EMBL" id="DWWV01000163">
    <property type="protein sequence ID" value="HJC11530.1"/>
    <property type="molecule type" value="Genomic_DNA"/>
</dbReference>
<evidence type="ECO:0000313" key="4">
    <source>
        <dbReference type="EMBL" id="HJC11530.1"/>
    </source>
</evidence>
<name>A0A9D2N5X9_9FIRM</name>
<dbReference type="PANTHER" id="PTHR34295">
    <property type="entry name" value="BIOTIN TRANSPORTER BIOY"/>
    <property type="match status" value="1"/>
</dbReference>
<keyword evidence="3" id="KW-0812">Transmembrane</keyword>
<protein>
    <recommendedName>
        <fullName evidence="2">Biotin transporter</fullName>
    </recommendedName>
</protein>
<dbReference type="AlphaFoldDB" id="A0A9D2N5X9"/>
<comment type="subcellular location">
    <subcellularLocation>
        <location evidence="2">Cell membrane</location>
        <topology evidence="2">Multi-pass membrane protein</topology>
    </subcellularLocation>
</comment>
<feature type="transmembrane region" description="Helical" evidence="3">
    <location>
        <begin position="61"/>
        <end position="78"/>
    </location>
</feature>
<feature type="transmembrane region" description="Helical" evidence="3">
    <location>
        <begin position="12"/>
        <end position="32"/>
    </location>
</feature>
<comment type="caution">
    <text evidence="4">The sequence shown here is derived from an EMBL/GenBank/DDBJ whole genome shotgun (WGS) entry which is preliminary data.</text>
</comment>
<feature type="transmembrane region" description="Helical" evidence="3">
    <location>
        <begin position="84"/>
        <end position="104"/>
    </location>
</feature>